<dbReference type="OrthoDB" id="4941129at2"/>
<dbReference type="Proteomes" id="UP000295511">
    <property type="component" value="Unassembled WGS sequence"/>
</dbReference>
<protein>
    <submittedName>
        <fullName evidence="2">Uncharacterized protein</fullName>
    </submittedName>
</protein>
<name>A0A4R5K5F0_9MICC</name>
<evidence type="ECO:0000256" key="1">
    <source>
        <dbReference type="SAM" id="Phobius"/>
    </source>
</evidence>
<dbReference type="AlphaFoldDB" id="A0A4R5K5F0"/>
<dbReference type="EMBL" id="SMRU01000058">
    <property type="protein sequence ID" value="TDF86890.1"/>
    <property type="molecule type" value="Genomic_DNA"/>
</dbReference>
<comment type="caution">
    <text evidence="2">The sequence shown here is derived from an EMBL/GenBank/DDBJ whole genome shotgun (WGS) entry which is preliminary data.</text>
</comment>
<sequence length="202" mass="22042">MAERPNKSRVPALRIVLLVATAVLFTARFSLGARSRGTETLWDLLLALAIVGVLVFFLLTVPAGTARKAAEALRAARPDAVVVETYWGAGYTDFFLRPGPLTRHARGRGGRVLVVADRRGLELVRPQGAFSFGMIPWSLVEDVRLEDLSGTLASRPKLVFEIQGRSTPFPDRFELLPTGKEQQAHAVQSLDAILAKRPATLS</sequence>
<dbReference type="RefSeq" id="WP_133207014.1">
    <property type="nucleotide sequence ID" value="NZ_SMRU01000058.1"/>
</dbReference>
<feature type="transmembrane region" description="Helical" evidence="1">
    <location>
        <begin position="12"/>
        <end position="32"/>
    </location>
</feature>
<reference evidence="2 3" key="1">
    <citation type="submission" date="2019-03" db="EMBL/GenBank/DDBJ databases">
        <title>Whole genome sequence of Arthrobacter sp JH1-1.</title>
        <authorList>
            <person name="Trinh H.N."/>
        </authorList>
    </citation>
    <scope>NUCLEOTIDE SEQUENCE [LARGE SCALE GENOMIC DNA]</scope>
    <source>
        <strain evidence="2 3">JH1-1</strain>
    </source>
</reference>
<keyword evidence="3" id="KW-1185">Reference proteome</keyword>
<evidence type="ECO:0000313" key="3">
    <source>
        <dbReference type="Proteomes" id="UP000295511"/>
    </source>
</evidence>
<evidence type="ECO:0000313" key="2">
    <source>
        <dbReference type="EMBL" id="TDF86890.1"/>
    </source>
</evidence>
<keyword evidence="1" id="KW-0812">Transmembrane</keyword>
<keyword evidence="1" id="KW-0472">Membrane</keyword>
<proteinExistence type="predicted"/>
<gene>
    <name evidence="2" type="ORF">E1809_25385</name>
</gene>
<feature type="transmembrane region" description="Helical" evidence="1">
    <location>
        <begin position="44"/>
        <end position="64"/>
    </location>
</feature>
<organism evidence="2 3">
    <name type="scientific">Arthrobacter terricola</name>
    <dbReference type="NCBI Taxonomy" id="2547396"/>
    <lineage>
        <taxon>Bacteria</taxon>
        <taxon>Bacillati</taxon>
        <taxon>Actinomycetota</taxon>
        <taxon>Actinomycetes</taxon>
        <taxon>Micrococcales</taxon>
        <taxon>Micrococcaceae</taxon>
        <taxon>Arthrobacter</taxon>
    </lineage>
</organism>
<accession>A0A4R5K5F0</accession>
<keyword evidence="1" id="KW-1133">Transmembrane helix</keyword>